<accession>A0A392M5W7</accession>
<reference evidence="2 3" key="1">
    <citation type="journal article" date="2018" name="Front. Plant Sci.">
        <title>Red Clover (Trifolium pratense) and Zigzag Clover (T. medium) - A Picture of Genomic Similarities and Differences.</title>
        <authorList>
            <person name="Dluhosova J."/>
            <person name="Istvanek J."/>
            <person name="Nedelnik J."/>
            <person name="Repkova J."/>
        </authorList>
    </citation>
    <scope>NUCLEOTIDE SEQUENCE [LARGE SCALE GENOMIC DNA]</scope>
    <source>
        <strain evidence="3">cv. 10/8</strain>
        <tissue evidence="2">Leaf</tissue>
    </source>
</reference>
<evidence type="ECO:0000313" key="3">
    <source>
        <dbReference type="Proteomes" id="UP000265520"/>
    </source>
</evidence>
<sequence length="97" mass="10826">RRSLLFFLSPPQLTQSHIRTTPNTTEPPPFTFSPSESDPLRCSFGRGGVFAFKAAAPLQSKVLRRRDLVLYASWLCWGCFDDETSLRSPPLSCPPGL</sequence>
<gene>
    <name evidence="2" type="ORF">A2U01_0003602</name>
</gene>
<protein>
    <submittedName>
        <fullName evidence="2">Uncharacterized protein</fullName>
    </submittedName>
</protein>
<evidence type="ECO:0000256" key="1">
    <source>
        <dbReference type="SAM" id="MobiDB-lite"/>
    </source>
</evidence>
<feature type="non-terminal residue" evidence="2">
    <location>
        <position position="1"/>
    </location>
</feature>
<evidence type="ECO:0000313" key="2">
    <source>
        <dbReference type="EMBL" id="MCH82790.1"/>
    </source>
</evidence>
<organism evidence="2 3">
    <name type="scientific">Trifolium medium</name>
    <dbReference type="NCBI Taxonomy" id="97028"/>
    <lineage>
        <taxon>Eukaryota</taxon>
        <taxon>Viridiplantae</taxon>
        <taxon>Streptophyta</taxon>
        <taxon>Embryophyta</taxon>
        <taxon>Tracheophyta</taxon>
        <taxon>Spermatophyta</taxon>
        <taxon>Magnoliopsida</taxon>
        <taxon>eudicotyledons</taxon>
        <taxon>Gunneridae</taxon>
        <taxon>Pentapetalae</taxon>
        <taxon>rosids</taxon>
        <taxon>fabids</taxon>
        <taxon>Fabales</taxon>
        <taxon>Fabaceae</taxon>
        <taxon>Papilionoideae</taxon>
        <taxon>50 kb inversion clade</taxon>
        <taxon>NPAAA clade</taxon>
        <taxon>Hologalegina</taxon>
        <taxon>IRL clade</taxon>
        <taxon>Trifolieae</taxon>
        <taxon>Trifolium</taxon>
    </lineage>
</organism>
<name>A0A392M5W7_9FABA</name>
<proteinExistence type="predicted"/>
<dbReference type="EMBL" id="LXQA010004193">
    <property type="protein sequence ID" value="MCH82790.1"/>
    <property type="molecule type" value="Genomic_DNA"/>
</dbReference>
<dbReference type="Proteomes" id="UP000265520">
    <property type="component" value="Unassembled WGS sequence"/>
</dbReference>
<dbReference type="AlphaFoldDB" id="A0A392M5W7"/>
<comment type="caution">
    <text evidence="2">The sequence shown here is derived from an EMBL/GenBank/DDBJ whole genome shotgun (WGS) entry which is preliminary data.</text>
</comment>
<feature type="region of interest" description="Disordered" evidence="1">
    <location>
        <begin position="15"/>
        <end position="36"/>
    </location>
</feature>
<keyword evidence="3" id="KW-1185">Reference proteome</keyword>